<evidence type="ECO:0000256" key="3">
    <source>
        <dbReference type="ARBA" id="ARBA00022553"/>
    </source>
</evidence>
<evidence type="ECO:0000256" key="7">
    <source>
        <dbReference type="SAM" id="Phobius"/>
    </source>
</evidence>
<dbReference type="EMBL" id="CP027059">
    <property type="protein sequence ID" value="UQZ86289.1"/>
    <property type="molecule type" value="Genomic_DNA"/>
</dbReference>
<evidence type="ECO:0000313" key="10">
    <source>
        <dbReference type="Proteomes" id="UP001057134"/>
    </source>
</evidence>
<keyword evidence="3" id="KW-0597">Phosphoprotein</keyword>
<dbReference type="Gene3D" id="3.30.565.10">
    <property type="entry name" value="Histidine kinase-like ATPase, C-terminal domain"/>
    <property type="match status" value="1"/>
</dbReference>
<feature type="domain" description="HAMP" evidence="8">
    <location>
        <begin position="296"/>
        <end position="348"/>
    </location>
</feature>
<dbReference type="Proteomes" id="UP001057134">
    <property type="component" value="Chromosome"/>
</dbReference>
<dbReference type="InterPro" id="IPR036890">
    <property type="entry name" value="HATPase_C_sf"/>
</dbReference>
<dbReference type="InterPro" id="IPR010559">
    <property type="entry name" value="Sig_transdc_His_kin_internal"/>
</dbReference>
<evidence type="ECO:0000256" key="1">
    <source>
        <dbReference type="ARBA" id="ARBA00004651"/>
    </source>
</evidence>
<keyword evidence="2" id="KW-1003">Cell membrane</keyword>
<dbReference type="SUPFAM" id="SSF158472">
    <property type="entry name" value="HAMP domain-like"/>
    <property type="match status" value="1"/>
</dbReference>
<dbReference type="Pfam" id="PF00672">
    <property type="entry name" value="HAMP"/>
    <property type="match status" value="1"/>
</dbReference>
<comment type="subcellular location">
    <subcellularLocation>
        <location evidence="1">Cell membrane</location>
        <topology evidence="1">Multi-pass membrane protein</topology>
    </subcellularLocation>
</comment>
<evidence type="ECO:0000313" key="9">
    <source>
        <dbReference type="EMBL" id="UQZ86289.1"/>
    </source>
</evidence>
<gene>
    <name evidence="9" type="primary">ypdA_20</name>
    <name evidence="9" type="ORF">SK3146_05582</name>
</gene>
<dbReference type="Gene3D" id="6.10.340.10">
    <property type="match status" value="1"/>
</dbReference>
<feature type="transmembrane region" description="Helical" evidence="7">
    <location>
        <begin position="7"/>
        <end position="28"/>
    </location>
</feature>
<dbReference type="PANTHER" id="PTHR34220">
    <property type="entry name" value="SENSOR HISTIDINE KINASE YPDA"/>
    <property type="match status" value="1"/>
</dbReference>
<feature type="transmembrane region" description="Helical" evidence="7">
    <location>
        <begin position="275"/>
        <end position="295"/>
    </location>
</feature>
<proteinExistence type="predicted"/>
<reference evidence="9" key="2">
    <citation type="journal article" date="2021" name="J Anim Sci Technol">
        <title>Complete genome sequence of Paenibacillus konkukensis sp. nov. SK3146 as a potential probiotic strain.</title>
        <authorList>
            <person name="Jung H.I."/>
            <person name="Park S."/>
            <person name="Niu K.M."/>
            <person name="Lee S.W."/>
            <person name="Kothari D."/>
            <person name="Yi K.J."/>
            <person name="Kim S.K."/>
        </authorList>
    </citation>
    <scope>NUCLEOTIDE SEQUENCE</scope>
    <source>
        <strain evidence="9">SK3146</strain>
    </source>
</reference>
<dbReference type="RefSeq" id="WP_249861835.1">
    <property type="nucleotide sequence ID" value="NZ_CP027059.1"/>
</dbReference>
<dbReference type="Pfam" id="PF02518">
    <property type="entry name" value="HATPase_c"/>
    <property type="match status" value="1"/>
</dbReference>
<evidence type="ECO:0000256" key="4">
    <source>
        <dbReference type="ARBA" id="ARBA00022679"/>
    </source>
</evidence>
<accession>A0ABY4RUJ2</accession>
<sequence length="568" mass="65552">MRINMNTFGKVITLIVSLLVPIIVLYGYSHQVSVDVVKQTVEDGNRNRLSFFMSQMESMIEQLSRYSVVASKDYSITEYLNGRSHSSPIVQVQRQQRISEMLNMQIATSSWNNQLILYMTDSREIISTDYSVAYSESYLRGSEFRKWSHRALDNQTFFSRISESDKPNLLVEVRFADDNIENMLNLLKQGGDTDPFLYQRGQEPLTSRSANLPLVKGVIDQLERTPLEKAASRTITLNGEQYVVNYIRSESLGWYLVDYVPLEKIYSPITVSRNLFYVIAGLLLLLSILVTLLLYRHVQIPIRLLIRGVQRIKDGQYSARLKKQPNNEFDFLFNSFNEMAEQIQDLIEKVYKETLRSKEATLKQLQAQINPHFLYNCLFYIKSMANLGEKEAVAAMALNLGEYYRYATRTEKQMTKLREELKLVENYLIIQNLRMERFHYEIDIPEAMLDLTIPRLVLQPLVENAIVHGIENSPAFGLIAISGESRDGLHRIIVDDNGSGITEEGMCRLQKEMTMPMGEDTGCGLWNIHQRLSQMYEGRSGLSFSPSPMDGFRVVMAWEDRQNTHKER</sequence>
<evidence type="ECO:0000256" key="6">
    <source>
        <dbReference type="ARBA" id="ARBA00023136"/>
    </source>
</evidence>
<dbReference type="SMART" id="SM00304">
    <property type="entry name" value="HAMP"/>
    <property type="match status" value="1"/>
</dbReference>
<dbReference type="SUPFAM" id="SSF55874">
    <property type="entry name" value="ATPase domain of HSP90 chaperone/DNA topoisomerase II/histidine kinase"/>
    <property type="match status" value="1"/>
</dbReference>
<dbReference type="PROSITE" id="PS50885">
    <property type="entry name" value="HAMP"/>
    <property type="match status" value="1"/>
</dbReference>
<dbReference type="Pfam" id="PF06580">
    <property type="entry name" value="His_kinase"/>
    <property type="match status" value="1"/>
</dbReference>
<reference evidence="9" key="1">
    <citation type="submission" date="2018-02" db="EMBL/GenBank/DDBJ databases">
        <authorList>
            <person name="Kim S.-K."/>
            <person name="Jung H.-I."/>
            <person name="Lee S.-W."/>
        </authorList>
    </citation>
    <scope>NUCLEOTIDE SEQUENCE</scope>
    <source>
        <strain evidence="9">SK3146</strain>
    </source>
</reference>
<name>A0ABY4RUJ2_9BACL</name>
<dbReference type="PANTHER" id="PTHR34220:SF7">
    <property type="entry name" value="SENSOR HISTIDINE KINASE YPDA"/>
    <property type="match status" value="1"/>
</dbReference>
<protein>
    <submittedName>
        <fullName evidence="9">Sensor histidine kinase YpdA</fullName>
        <ecNumber evidence="9">2.7.13.3</ecNumber>
    </submittedName>
</protein>
<evidence type="ECO:0000259" key="8">
    <source>
        <dbReference type="PROSITE" id="PS50885"/>
    </source>
</evidence>
<keyword evidence="7" id="KW-0812">Transmembrane</keyword>
<keyword evidence="10" id="KW-1185">Reference proteome</keyword>
<dbReference type="InterPro" id="IPR050640">
    <property type="entry name" value="Bact_2-comp_sensor_kinase"/>
</dbReference>
<dbReference type="InterPro" id="IPR003594">
    <property type="entry name" value="HATPase_dom"/>
</dbReference>
<keyword evidence="4 9" id="KW-0808">Transferase</keyword>
<keyword evidence="7" id="KW-1133">Transmembrane helix</keyword>
<evidence type="ECO:0000256" key="5">
    <source>
        <dbReference type="ARBA" id="ARBA00022777"/>
    </source>
</evidence>
<organism evidence="9 10">
    <name type="scientific">Paenibacillus konkukensis</name>
    <dbReference type="NCBI Taxonomy" id="2020716"/>
    <lineage>
        <taxon>Bacteria</taxon>
        <taxon>Bacillati</taxon>
        <taxon>Bacillota</taxon>
        <taxon>Bacilli</taxon>
        <taxon>Bacillales</taxon>
        <taxon>Paenibacillaceae</taxon>
        <taxon>Paenibacillus</taxon>
    </lineage>
</organism>
<dbReference type="CDD" id="cd06225">
    <property type="entry name" value="HAMP"/>
    <property type="match status" value="1"/>
</dbReference>
<dbReference type="GO" id="GO:0004673">
    <property type="term" value="F:protein histidine kinase activity"/>
    <property type="evidence" value="ECO:0007669"/>
    <property type="project" value="UniProtKB-EC"/>
</dbReference>
<dbReference type="EC" id="2.7.13.3" evidence="9"/>
<evidence type="ECO:0000256" key="2">
    <source>
        <dbReference type="ARBA" id="ARBA00022475"/>
    </source>
</evidence>
<keyword evidence="6 7" id="KW-0472">Membrane</keyword>
<keyword evidence="5 9" id="KW-0418">Kinase</keyword>
<dbReference type="InterPro" id="IPR003660">
    <property type="entry name" value="HAMP_dom"/>
</dbReference>